<comment type="similarity">
    <text evidence="2">Belongs to the EMP24/GP25L family.</text>
</comment>
<dbReference type="InterPro" id="IPR015720">
    <property type="entry name" value="Emp24-like"/>
</dbReference>
<evidence type="ECO:0000256" key="4">
    <source>
        <dbReference type="ARBA" id="ARBA00022729"/>
    </source>
</evidence>
<keyword evidence="3 10" id="KW-0812">Transmembrane</keyword>
<feature type="domain" description="C2H2-type" evidence="11">
    <location>
        <begin position="219"/>
        <end position="246"/>
    </location>
</feature>
<evidence type="ECO:0000256" key="6">
    <source>
        <dbReference type="ARBA" id="ARBA00022989"/>
    </source>
</evidence>
<dbReference type="SUPFAM" id="SSF57667">
    <property type="entry name" value="beta-beta-alpha zinc fingers"/>
    <property type="match status" value="1"/>
</dbReference>
<evidence type="ECO:0000256" key="3">
    <source>
        <dbReference type="ARBA" id="ARBA00022692"/>
    </source>
</evidence>
<dbReference type="GO" id="GO:0008270">
    <property type="term" value="F:zinc ion binding"/>
    <property type="evidence" value="ECO:0007669"/>
    <property type="project" value="UniProtKB-KW"/>
</dbReference>
<dbReference type="GO" id="GO:0005789">
    <property type="term" value="C:endoplasmic reticulum membrane"/>
    <property type="evidence" value="ECO:0007669"/>
    <property type="project" value="UniProtKB-SubCell"/>
</dbReference>
<dbReference type="SMART" id="SM00355">
    <property type="entry name" value="ZnF_C2H2"/>
    <property type="match status" value="2"/>
</dbReference>
<feature type="transmembrane region" description="Helical" evidence="10">
    <location>
        <begin position="356"/>
        <end position="378"/>
    </location>
</feature>
<evidence type="ECO:0000256" key="7">
    <source>
        <dbReference type="ARBA" id="ARBA00023136"/>
    </source>
</evidence>
<evidence type="ECO:0000256" key="8">
    <source>
        <dbReference type="PROSITE-ProRule" id="PRU00042"/>
    </source>
</evidence>
<feature type="compositionally biased region" description="Basic and acidic residues" evidence="9">
    <location>
        <begin position="166"/>
        <end position="180"/>
    </location>
</feature>
<dbReference type="Pfam" id="PF01105">
    <property type="entry name" value="EMP24_GP25L"/>
    <property type="match status" value="1"/>
</dbReference>
<evidence type="ECO:0000313" key="13">
    <source>
        <dbReference type="RefSeq" id="XP_034064389.1"/>
    </source>
</evidence>
<name>A0A6P8TJZ0_GYMAC</name>
<sequence>MSKVETLRAFVNERLTAAAEEIFELFERTIAEELESTLKENRRQQKLLDAILNPEVRLHRTDTQQEECSLSVVEEDPEPPHIKEEEDELWSSLQIDQEVADTYLPFTSVKSEEEDEEKAQSSSPLHEIKTENNREVEKTETDEEECEGSDPDDPLQPATQYTSSHSEYETDDSRNWEKPDLNPLQDNEVPGSGIEGDDGCARSFVHEGNLQKHTGETLYSCTFCDFTSAKRSGLTKHLKVHSEAKPQSCSVCQQTFKRRGFYQMCFSNFHNRFGTMQVFLSFGVYYDGYKDPDKTKEEEKKKKEEASKDLNNTLSVIEGATHKVENHVFHMFRYYNFGRMRKSADFFLLLSNSQYITWWSLFLSLLIVTSGYLQLLFLKRLFISKSGTEEKKPRC</sequence>
<keyword evidence="5" id="KW-0256">Endoplasmic reticulum</keyword>
<feature type="region of interest" description="Disordered" evidence="9">
    <location>
        <begin position="58"/>
        <end position="90"/>
    </location>
</feature>
<keyword evidence="12" id="KW-1185">Reference proteome</keyword>
<protein>
    <submittedName>
        <fullName evidence="13">Zinc finger and SCAN domain-containing protein 16-like isoform X4</fullName>
    </submittedName>
</protein>
<keyword evidence="7 10" id="KW-0472">Membrane</keyword>
<dbReference type="Proteomes" id="UP000515161">
    <property type="component" value="Unplaced"/>
</dbReference>
<keyword evidence="8" id="KW-0479">Metal-binding</keyword>
<dbReference type="InterPro" id="IPR013087">
    <property type="entry name" value="Znf_C2H2_type"/>
</dbReference>
<evidence type="ECO:0000256" key="9">
    <source>
        <dbReference type="SAM" id="MobiDB-lite"/>
    </source>
</evidence>
<evidence type="ECO:0000256" key="10">
    <source>
        <dbReference type="SAM" id="Phobius"/>
    </source>
</evidence>
<feature type="region of interest" description="Disordered" evidence="9">
    <location>
        <begin position="107"/>
        <end position="195"/>
    </location>
</feature>
<dbReference type="AlphaFoldDB" id="A0A6P8TJZ0"/>
<dbReference type="RefSeq" id="XP_034064389.1">
    <property type="nucleotide sequence ID" value="XM_034208498.1"/>
</dbReference>
<evidence type="ECO:0000256" key="5">
    <source>
        <dbReference type="ARBA" id="ARBA00022824"/>
    </source>
</evidence>
<dbReference type="GeneID" id="117541368"/>
<dbReference type="InterPro" id="IPR009038">
    <property type="entry name" value="GOLD_dom"/>
</dbReference>
<reference evidence="13" key="1">
    <citation type="submission" date="2025-08" db="UniProtKB">
        <authorList>
            <consortium name="RefSeq"/>
        </authorList>
    </citation>
    <scope>IDENTIFICATION</scope>
</reference>
<feature type="compositionally biased region" description="Basic and acidic residues" evidence="9">
    <location>
        <begin position="126"/>
        <end position="139"/>
    </location>
</feature>
<evidence type="ECO:0000256" key="2">
    <source>
        <dbReference type="ARBA" id="ARBA00007104"/>
    </source>
</evidence>
<keyword evidence="8" id="KW-0863">Zinc-finger</keyword>
<dbReference type="Gene3D" id="3.30.160.60">
    <property type="entry name" value="Classic Zinc Finger"/>
    <property type="match status" value="1"/>
</dbReference>
<comment type="subcellular location">
    <subcellularLocation>
        <location evidence="1">Endoplasmic reticulum membrane</location>
        <topology evidence="1">Single-pass type I membrane protein</topology>
    </subcellularLocation>
</comment>
<dbReference type="InterPro" id="IPR036236">
    <property type="entry name" value="Znf_C2H2_sf"/>
</dbReference>
<keyword evidence="4" id="KW-0732">Signal</keyword>
<proteinExistence type="inferred from homology"/>
<evidence type="ECO:0000313" key="12">
    <source>
        <dbReference type="Proteomes" id="UP000515161"/>
    </source>
</evidence>
<gene>
    <name evidence="13" type="primary">LOC117541368</name>
</gene>
<dbReference type="PANTHER" id="PTHR22811">
    <property type="entry name" value="TRANSMEMBRANE EMP24 DOMAIN-CONTAINING PROTEIN"/>
    <property type="match status" value="1"/>
</dbReference>
<dbReference type="SMART" id="SM01190">
    <property type="entry name" value="EMP24_GP25L"/>
    <property type="match status" value="1"/>
</dbReference>
<feature type="compositionally biased region" description="Acidic residues" evidence="9">
    <location>
        <begin position="140"/>
        <end position="153"/>
    </location>
</feature>
<keyword evidence="6 10" id="KW-1133">Transmembrane helix</keyword>
<organism evidence="12 13">
    <name type="scientific">Gymnodraco acuticeps</name>
    <name type="common">Antarctic dragonfish</name>
    <dbReference type="NCBI Taxonomy" id="8218"/>
    <lineage>
        <taxon>Eukaryota</taxon>
        <taxon>Metazoa</taxon>
        <taxon>Chordata</taxon>
        <taxon>Craniata</taxon>
        <taxon>Vertebrata</taxon>
        <taxon>Euteleostomi</taxon>
        <taxon>Actinopterygii</taxon>
        <taxon>Neopterygii</taxon>
        <taxon>Teleostei</taxon>
        <taxon>Neoteleostei</taxon>
        <taxon>Acanthomorphata</taxon>
        <taxon>Eupercaria</taxon>
        <taxon>Perciformes</taxon>
        <taxon>Notothenioidei</taxon>
        <taxon>Bathydraconidae</taxon>
        <taxon>Gymnodraco</taxon>
    </lineage>
</organism>
<dbReference type="PROSITE" id="PS50157">
    <property type="entry name" value="ZINC_FINGER_C2H2_2"/>
    <property type="match status" value="1"/>
</dbReference>
<keyword evidence="8" id="KW-0862">Zinc</keyword>
<evidence type="ECO:0000259" key="11">
    <source>
        <dbReference type="PROSITE" id="PS50157"/>
    </source>
</evidence>
<accession>A0A6P8TJZ0</accession>
<evidence type="ECO:0000256" key="1">
    <source>
        <dbReference type="ARBA" id="ARBA00004115"/>
    </source>
</evidence>